<dbReference type="Pfam" id="PF07568">
    <property type="entry name" value="HisKA_2"/>
    <property type="match status" value="1"/>
</dbReference>
<accession>A0A6B2JSU9</accession>
<dbReference type="Pfam" id="PF02518">
    <property type="entry name" value="HATPase_c"/>
    <property type="match status" value="1"/>
</dbReference>
<dbReference type="Proteomes" id="UP000474757">
    <property type="component" value="Unassembled WGS sequence"/>
</dbReference>
<dbReference type="GO" id="GO:0004673">
    <property type="term" value="F:protein histidine kinase activity"/>
    <property type="evidence" value="ECO:0007669"/>
    <property type="project" value="UniProtKB-EC"/>
</dbReference>
<evidence type="ECO:0000256" key="9">
    <source>
        <dbReference type="SAM" id="MobiDB-lite"/>
    </source>
</evidence>
<dbReference type="EC" id="2.7.13.3" evidence="2"/>
<dbReference type="GO" id="GO:0005524">
    <property type="term" value="F:ATP binding"/>
    <property type="evidence" value="ECO:0007669"/>
    <property type="project" value="UniProtKB-KW"/>
</dbReference>
<dbReference type="InterPro" id="IPR001610">
    <property type="entry name" value="PAC"/>
</dbReference>
<evidence type="ECO:0000256" key="3">
    <source>
        <dbReference type="ARBA" id="ARBA00022553"/>
    </source>
</evidence>
<dbReference type="SMART" id="SM00387">
    <property type="entry name" value="HATPase_c"/>
    <property type="match status" value="1"/>
</dbReference>
<dbReference type="InterPro" id="IPR005467">
    <property type="entry name" value="His_kinase_dom"/>
</dbReference>
<keyword evidence="4" id="KW-0808">Transferase</keyword>
<evidence type="ECO:0000256" key="7">
    <source>
        <dbReference type="ARBA" id="ARBA00022840"/>
    </source>
</evidence>
<dbReference type="RefSeq" id="WP_163893883.1">
    <property type="nucleotide sequence ID" value="NZ_JAAFYS010000003.1"/>
</dbReference>
<dbReference type="SUPFAM" id="SSF55785">
    <property type="entry name" value="PYP-like sensor domain (PAS domain)"/>
    <property type="match status" value="1"/>
</dbReference>
<dbReference type="InterPro" id="IPR000700">
    <property type="entry name" value="PAS-assoc_C"/>
</dbReference>
<name>A0A6B2JSU9_9RHOB</name>
<evidence type="ECO:0000256" key="2">
    <source>
        <dbReference type="ARBA" id="ARBA00012438"/>
    </source>
</evidence>
<keyword evidence="13" id="KW-1185">Reference proteome</keyword>
<dbReference type="InterPro" id="IPR000014">
    <property type="entry name" value="PAS"/>
</dbReference>
<evidence type="ECO:0000313" key="12">
    <source>
        <dbReference type="EMBL" id="NDV01637.1"/>
    </source>
</evidence>
<dbReference type="PROSITE" id="PS50109">
    <property type="entry name" value="HIS_KIN"/>
    <property type="match status" value="1"/>
</dbReference>
<reference evidence="12 13" key="1">
    <citation type="submission" date="2020-02" db="EMBL/GenBank/DDBJ databases">
        <title>Pseudoroseicyclus tamarix, sp. nov., isolated from offshore sediment of a Tamarix chinensis forest.</title>
        <authorList>
            <person name="Gai Y."/>
        </authorList>
    </citation>
    <scope>NUCLEOTIDE SEQUENCE [LARGE SCALE GENOMIC DNA]</scope>
    <source>
        <strain evidence="12 13">CLL3-39</strain>
    </source>
</reference>
<dbReference type="PANTHER" id="PTHR41523">
    <property type="entry name" value="TWO-COMPONENT SYSTEM SENSOR PROTEIN"/>
    <property type="match status" value="1"/>
</dbReference>
<evidence type="ECO:0000256" key="8">
    <source>
        <dbReference type="ARBA" id="ARBA00023026"/>
    </source>
</evidence>
<feature type="compositionally biased region" description="Basic and acidic residues" evidence="9">
    <location>
        <begin position="294"/>
        <end position="317"/>
    </location>
</feature>
<dbReference type="PROSITE" id="PS50113">
    <property type="entry name" value="PAC"/>
    <property type="match status" value="1"/>
</dbReference>
<proteinExistence type="predicted"/>
<dbReference type="Gene3D" id="3.30.565.10">
    <property type="entry name" value="Histidine kinase-like ATPase, C-terminal domain"/>
    <property type="match status" value="1"/>
</dbReference>
<protein>
    <recommendedName>
        <fullName evidence="2">histidine kinase</fullName>
        <ecNumber evidence="2">2.7.13.3</ecNumber>
    </recommendedName>
</protein>
<dbReference type="Pfam" id="PF13426">
    <property type="entry name" value="PAS_9"/>
    <property type="match status" value="1"/>
</dbReference>
<dbReference type="InterPro" id="IPR036890">
    <property type="entry name" value="HATPase_C_sf"/>
</dbReference>
<sequence>MSDPLNSVSEAVRQAPVSIVITDPRVEDNPITFVNEAFQQLTLYSRDFAIGRNCRFLQGEKTEPEALEALRVGISSGEEFQVILTNHRADGTTFRNQLVIAPVRDESGAISAFFGVQREIQEEEPVTSQVDLLRELQHRVKNHLAMVVSMIRMQASRQVTPDSLRAVGRRVEALALLYEELFAVSSSARVGETLCTGAYLSRIASAIAGLEGRTAIRVNIDCDEVELSVDKAARLGLLLSELMTNALEHAFEGRESGCVRVRFEKVSGGGVRLSVEDDGVGLPEDSNWPWEAPSLEKQRDRAEHESGELDTTGHDGRSGVGGTIIVSLTKTLGATLDVRRLEQGTIVCVDFDVDQ</sequence>
<comment type="caution">
    <text evidence="12">The sequence shown here is derived from an EMBL/GenBank/DDBJ whole genome shotgun (WGS) entry which is preliminary data.</text>
</comment>
<evidence type="ECO:0000256" key="6">
    <source>
        <dbReference type="ARBA" id="ARBA00022777"/>
    </source>
</evidence>
<evidence type="ECO:0000259" key="10">
    <source>
        <dbReference type="PROSITE" id="PS50109"/>
    </source>
</evidence>
<comment type="catalytic activity">
    <reaction evidence="1">
        <text>ATP + protein L-histidine = ADP + protein N-phospho-L-histidine.</text>
        <dbReference type="EC" id="2.7.13.3"/>
    </reaction>
</comment>
<dbReference type="InterPro" id="IPR035965">
    <property type="entry name" value="PAS-like_dom_sf"/>
</dbReference>
<gene>
    <name evidence="12" type="ORF">GZA08_11745</name>
</gene>
<dbReference type="EMBL" id="JAAGAB010000003">
    <property type="protein sequence ID" value="NDV01637.1"/>
    <property type="molecule type" value="Genomic_DNA"/>
</dbReference>
<keyword evidence="5" id="KW-0547">Nucleotide-binding</keyword>
<feature type="domain" description="PAC" evidence="11">
    <location>
        <begin position="78"/>
        <end position="132"/>
    </location>
</feature>
<dbReference type="Gene3D" id="3.30.450.20">
    <property type="entry name" value="PAS domain"/>
    <property type="match status" value="1"/>
</dbReference>
<dbReference type="AlphaFoldDB" id="A0A6B2JSU9"/>
<evidence type="ECO:0000256" key="4">
    <source>
        <dbReference type="ARBA" id="ARBA00022679"/>
    </source>
</evidence>
<keyword evidence="8" id="KW-0843">Virulence</keyword>
<dbReference type="SUPFAM" id="SSF55874">
    <property type="entry name" value="ATPase domain of HSP90 chaperone/DNA topoisomerase II/histidine kinase"/>
    <property type="match status" value="1"/>
</dbReference>
<dbReference type="PANTHER" id="PTHR41523:SF8">
    <property type="entry name" value="ETHYLENE RESPONSE SENSOR PROTEIN"/>
    <property type="match status" value="1"/>
</dbReference>
<feature type="domain" description="Histidine kinase" evidence="10">
    <location>
        <begin position="135"/>
        <end position="355"/>
    </location>
</feature>
<evidence type="ECO:0000259" key="11">
    <source>
        <dbReference type="PROSITE" id="PS50113"/>
    </source>
</evidence>
<dbReference type="CDD" id="cd00130">
    <property type="entry name" value="PAS"/>
    <property type="match status" value="1"/>
</dbReference>
<feature type="region of interest" description="Disordered" evidence="9">
    <location>
        <begin position="282"/>
        <end position="318"/>
    </location>
</feature>
<dbReference type="InterPro" id="IPR003594">
    <property type="entry name" value="HATPase_dom"/>
</dbReference>
<keyword evidence="6" id="KW-0418">Kinase</keyword>
<evidence type="ECO:0000256" key="5">
    <source>
        <dbReference type="ARBA" id="ARBA00022741"/>
    </source>
</evidence>
<dbReference type="InterPro" id="IPR011495">
    <property type="entry name" value="Sig_transdc_His_kin_sub2_dim/P"/>
</dbReference>
<organism evidence="12 13">
    <name type="scientific">Pseudoroseicyclus tamaricis</name>
    <dbReference type="NCBI Taxonomy" id="2705421"/>
    <lineage>
        <taxon>Bacteria</taxon>
        <taxon>Pseudomonadati</taxon>
        <taxon>Pseudomonadota</taxon>
        <taxon>Alphaproteobacteria</taxon>
        <taxon>Rhodobacterales</taxon>
        <taxon>Paracoccaceae</taxon>
        <taxon>Pseudoroseicyclus</taxon>
    </lineage>
</organism>
<evidence type="ECO:0000313" key="13">
    <source>
        <dbReference type="Proteomes" id="UP000474757"/>
    </source>
</evidence>
<dbReference type="NCBIfam" id="TIGR00229">
    <property type="entry name" value="sensory_box"/>
    <property type="match status" value="1"/>
</dbReference>
<dbReference type="SMART" id="SM00086">
    <property type="entry name" value="PAC"/>
    <property type="match status" value="1"/>
</dbReference>
<keyword evidence="7" id="KW-0067">ATP-binding</keyword>
<keyword evidence="3" id="KW-0597">Phosphoprotein</keyword>
<evidence type="ECO:0000256" key="1">
    <source>
        <dbReference type="ARBA" id="ARBA00000085"/>
    </source>
</evidence>